<protein>
    <submittedName>
        <fullName evidence="1">Uncharacterized protein</fullName>
    </submittedName>
</protein>
<organism evidence="1 2">
    <name type="scientific">Halorubrum saccharovorum</name>
    <dbReference type="NCBI Taxonomy" id="2248"/>
    <lineage>
        <taxon>Archaea</taxon>
        <taxon>Methanobacteriati</taxon>
        <taxon>Methanobacteriota</taxon>
        <taxon>Stenosarchaea group</taxon>
        <taxon>Halobacteria</taxon>
        <taxon>Halobacteriales</taxon>
        <taxon>Haloferacaceae</taxon>
        <taxon>Halorubrum</taxon>
    </lineage>
</organism>
<evidence type="ECO:0000313" key="1">
    <source>
        <dbReference type="EMBL" id="KDS91425.1"/>
    </source>
</evidence>
<evidence type="ECO:0000313" key="2">
    <source>
        <dbReference type="Proteomes" id="UP000053331"/>
    </source>
</evidence>
<keyword evidence="2" id="KW-1185">Reference proteome</keyword>
<accession>A0A081EVI7</accession>
<reference evidence="1 2" key="1">
    <citation type="journal article" date="2015" name="Genome Announc.">
        <title>Draft genome sequence of a Halorubrum H3 strain isolated from the burlinskoye salt lake (Altai Krai, Russia).</title>
        <authorList>
            <person name="Rozanov A.S."/>
            <person name="Bryanskaya A.V."/>
            <person name="Malup T.K."/>
            <person name="Kotenko A.V."/>
            <person name="Peltek S.E."/>
        </authorList>
    </citation>
    <scope>NUCLEOTIDE SEQUENCE [LARGE SCALE GENOMIC DNA]</scope>
    <source>
        <strain evidence="1 2">H3</strain>
    </source>
</reference>
<gene>
    <name evidence="1" type="ORF">FK85_02225</name>
</gene>
<name>A0A081EVI7_9EURY</name>
<comment type="caution">
    <text evidence="1">The sequence shown here is derived from an EMBL/GenBank/DDBJ whole genome shotgun (WGS) entry which is preliminary data.</text>
</comment>
<dbReference type="EMBL" id="JNFH02000004">
    <property type="protein sequence ID" value="KDS91425.1"/>
    <property type="molecule type" value="Genomic_DNA"/>
</dbReference>
<sequence length="67" mass="7494">MTLVVERELLDRMASRTEIGKLGVECPLSITTSTRNGRYFVVVRSRIVRHSSASSRGHFNGDHCGFV</sequence>
<dbReference type="Proteomes" id="UP000053331">
    <property type="component" value="Unassembled WGS sequence"/>
</dbReference>
<proteinExistence type="predicted"/>
<dbReference type="AlphaFoldDB" id="A0A081EVI7"/>